<gene>
    <name evidence="3" type="ORF">JK386_08690</name>
</gene>
<sequence>MHLRHLAPAAVLALLPAFAACSDDDPDSTSAETSSAAPTSDTAEPTTATPSPSATSATPTETAPASTLPAACDVVTVDDLSRVYGQSFVLDGADTGETTEGGLSWRTNSCDFDVEGLVDVEVSLTGPGDFTKGSFGCPQPSDADGIVEPVDDIAGATGGWWKVSSAPPLEGELRACSADALVTVEIDYEDGQDYEGDPRSESVQLAEMVLRNLQG</sequence>
<comment type="caution">
    <text evidence="3">The sequence shown here is derived from an EMBL/GenBank/DDBJ whole genome shotgun (WGS) entry which is preliminary data.</text>
</comment>
<feature type="signal peptide" evidence="2">
    <location>
        <begin position="1"/>
        <end position="19"/>
    </location>
</feature>
<reference evidence="3" key="1">
    <citation type="submission" date="2021-01" db="EMBL/GenBank/DDBJ databases">
        <title>Novel species in genus Nocardioides.</title>
        <authorList>
            <person name="Zhang G."/>
        </authorList>
    </citation>
    <scope>NUCLEOTIDE SEQUENCE</scope>
    <source>
        <strain evidence="3">Zg-536</strain>
    </source>
</reference>
<keyword evidence="4" id="KW-1185">Reference proteome</keyword>
<dbReference type="Proteomes" id="UP000663791">
    <property type="component" value="Unassembled WGS sequence"/>
</dbReference>
<feature type="chain" id="PRO_5038049356" description="DUF3558 domain-containing protein" evidence="2">
    <location>
        <begin position="20"/>
        <end position="215"/>
    </location>
</feature>
<evidence type="ECO:0000256" key="1">
    <source>
        <dbReference type="SAM" id="MobiDB-lite"/>
    </source>
</evidence>
<keyword evidence="2" id="KW-0732">Signal</keyword>
<feature type="region of interest" description="Disordered" evidence="1">
    <location>
        <begin position="22"/>
        <end position="66"/>
    </location>
</feature>
<proteinExistence type="predicted"/>
<evidence type="ECO:0000256" key="2">
    <source>
        <dbReference type="SAM" id="SignalP"/>
    </source>
</evidence>
<evidence type="ECO:0000313" key="4">
    <source>
        <dbReference type="Proteomes" id="UP000663791"/>
    </source>
</evidence>
<name>A0A938Y9Z2_9ACTN</name>
<protein>
    <recommendedName>
        <fullName evidence="5">DUF3558 domain-containing protein</fullName>
    </recommendedName>
</protein>
<evidence type="ECO:0008006" key="5">
    <source>
        <dbReference type="Google" id="ProtNLM"/>
    </source>
</evidence>
<dbReference type="EMBL" id="JAERTX010000006">
    <property type="protein sequence ID" value="MBM9459979.1"/>
    <property type="molecule type" value="Genomic_DNA"/>
</dbReference>
<accession>A0A938Y9Z2</accession>
<dbReference type="RefSeq" id="WP_205291276.1">
    <property type="nucleotide sequence ID" value="NZ_CP074406.1"/>
</dbReference>
<dbReference type="AlphaFoldDB" id="A0A938Y9Z2"/>
<evidence type="ECO:0000313" key="3">
    <source>
        <dbReference type="EMBL" id="MBM9459979.1"/>
    </source>
</evidence>
<dbReference type="PROSITE" id="PS51257">
    <property type="entry name" value="PROKAR_LIPOPROTEIN"/>
    <property type="match status" value="1"/>
</dbReference>
<organism evidence="3 4">
    <name type="scientific">Nocardioides faecalis</name>
    <dbReference type="NCBI Taxonomy" id="2803858"/>
    <lineage>
        <taxon>Bacteria</taxon>
        <taxon>Bacillati</taxon>
        <taxon>Actinomycetota</taxon>
        <taxon>Actinomycetes</taxon>
        <taxon>Propionibacteriales</taxon>
        <taxon>Nocardioidaceae</taxon>
        <taxon>Nocardioides</taxon>
    </lineage>
</organism>
<feature type="compositionally biased region" description="Low complexity" evidence="1">
    <location>
        <begin position="28"/>
        <end position="66"/>
    </location>
</feature>